<comment type="caution">
    <text evidence="3">The sequence shown here is derived from an EMBL/GenBank/DDBJ whole genome shotgun (WGS) entry which is preliminary data.</text>
</comment>
<dbReference type="InterPro" id="IPR050570">
    <property type="entry name" value="Cell_wall_metabolism_enzyme"/>
</dbReference>
<proteinExistence type="predicted"/>
<dbReference type="Proteomes" id="UP000473574">
    <property type="component" value="Unassembled WGS sequence"/>
</dbReference>
<sequence>MIRSCLITLLSLIWFALGCILISPSAMAQSYTPTALYQVEQHDGSVLEGEVFDLSQMAIDDFASIDLSDETAQVQLSEIAPNINLSHMLPGNRVASQDYLNMSLLNTAFGVGEWSLGDIAQQTGVSLGDVPLSAYGEAIGNLSLGELTEAIPDFAGDTVRHNSVVMAALESYQAKLPDASSMLSLRGDKAVSVRELLSGSTPALADIQLKDLGDQLNQWSVLDIPGLNATPIQDLDSLENAFAGDFEALGLTDKLTLSAFPKPPVLNEIIRMGRFDVPLGEPEHDRLRVVSGGVTQGDKFKGEPCEGGGCIHVELDEVGAPPSSGLSGFAWMTSDQQVPDGYGILCIPFGCKGPAGNHPFGKGFRVLFNDLDEADGSVQVSISFRTCKTIFFVKTCTPYVFPTPKGIPIGRIKEKAIFPVTPPDIKLSGDDFNYGNSRYGSHGNRYRQNPCFSGAGGVTGNIVDRAVDALLTVPLYDRNGRIVGQGWDEAGVREHAPLLIGAALEHGVTDPAHIAYILATTGHETLFRGPIEEFEAGWQRRTGPGDYGAIHSTTGHRYYGRGYVQITWAANYQKIDQILGTNTYQNPDQMLDPSVAAPATVIGMRDGIFTSRSLDDYGYGDAFDWNGARSIINDGDLRTTIGGYGRHIYEYIKDTDSNDVQRSDGAAASNCGAGDGTVSSPLGGTSLEDLLNTYQLADFQRFDAYRAYRNGWHGGIDLDYRANGGAGGAVSSVSQGTIVSVKQIGNARATGEPSVQVVVMTTDSLGRQIEQRYNHLSLSSVQAATGCGLGDCNVGVGAGTHIGAVGQEDTLSRGAHLDYKVKIDGQFVDPWGFLQVQAAGGSGTIHTIDLSTGAIGSIEAAPLGSTESEEVPTSPSS</sequence>
<evidence type="ECO:0000313" key="4">
    <source>
        <dbReference type="Proteomes" id="UP000473574"/>
    </source>
</evidence>
<dbReference type="GO" id="GO:0004222">
    <property type="term" value="F:metalloendopeptidase activity"/>
    <property type="evidence" value="ECO:0007669"/>
    <property type="project" value="TreeGrafter"/>
</dbReference>
<dbReference type="PANTHER" id="PTHR21666">
    <property type="entry name" value="PEPTIDASE-RELATED"/>
    <property type="match status" value="1"/>
</dbReference>
<dbReference type="PROSITE" id="PS51257">
    <property type="entry name" value="PROKAR_LIPOPROTEIN"/>
    <property type="match status" value="1"/>
</dbReference>
<dbReference type="GO" id="GO:0006032">
    <property type="term" value="P:chitin catabolic process"/>
    <property type="evidence" value="ECO:0007669"/>
    <property type="project" value="InterPro"/>
</dbReference>
<dbReference type="RefSeq" id="WP_163668380.1">
    <property type="nucleotide sequence ID" value="NZ_QZCE01000002.1"/>
</dbReference>
<name>A0A6M0SCX0_9CYAN</name>
<dbReference type="GO" id="GO:0004568">
    <property type="term" value="F:chitinase activity"/>
    <property type="evidence" value="ECO:0007669"/>
    <property type="project" value="InterPro"/>
</dbReference>
<feature type="domain" description="Glycoside hydrolase family 19 catalytic" evidence="2">
    <location>
        <begin position="514"/>
        <end position="595"/>
    </location>
</feature>
<dbReference type="InterPro" id="IPR011055">
    <property type="entry name" value="Dup_hybrid_motif"/>
</dbReference>
<feature type="chain" id="PRO_5027035781" description="Glycoside hydrolase family 19 catalytic domain-containing protein" evidence="1">
    <location>
        <begin position="29"/>
        <end position="877"/>
    </location>
</feature>
<gene>
    <name evidence="3" type="ORF">D0962_26820</name>
</gene>
<protein>
    <recommendedName>
        <fullName evidence="2">Glycoside hydrolase family 19 catalytic domain-containing protein</fullName>
    </recommendedName>
</protein>
<dbReference type="Gene3D" id="2.70.70.10">
    <property type="entry name" value="Glucose Permease (Domain IIA)"/>
    <property type="match status" value="1"/>
</dbReference>
<dbReference type="InterPro" id="IPR023346">
    <property type="entry name" value="Lysozyme-like_dom_sf"/>
</dbReference>
<evidence type="ECO:0000313" key="3">
    <source>
        <dbReference type="EMBL" id="NEZ66329.1"/>
    </source>
</evidence>
<evidence type="ECO:0000259" key="2">
    <source>
        <dbReference type="Pfam" id="PF00182"/>
    </source>
</evidence>
<evidence type="ECO:0000256" key="1">
    <source>
        <dbReference type="SAM" id="SignalP"/>
    </source>
</evidence>
<dbReference type="EMBL" id="QZCE01000002">
    <property type="protein sequence ID" value="NEZ66329.1"/>
    <property type="molecule type" value="Genomic_DNA"/>
</dbReference>
<keyword evidence="1" id="KW-0732">Signal</keyword>
<reference evidence="3 4" key="1">
    <citation type="journal article" date="2020" name="Microb. Ecol.">
        <title>Ecogenomics of the Marine Benthic Filamentous Cyanobacterium Adonisia.</title>
        <authorList>
            <person name="Walter J.M."/>
            <person name="Coutinho F.H."/>
            <person name="Leomil L."/>
            <person name="Hargreaves P.I."/>
            <person name="Campeao M.E."/>
            <person name="Vieira V.V."/>
            <person name="Silva B.S."/>
            <person name="Fistarol G.O."/>
            <person name="Salomon P.S."/>
            <person name="Sawabe T."/>
            <person name="Mino S."/>
            <person name="Hosokawa M."/>
            <person name="Miyashita H."/>
            <person name="Maruyama F."/>
            <person name="van Verk M.C."/>
            <person name="Dutilh B.E."/>
            <person name="Thompson C.C."/>
            <person name="Thompson F.L."/>
        </authorList>
    </citation>
    <scope>NUCLEOTIDE SEQUENCE [LARGE SCALE GENOMIC DNA]</scope>
    <source>
        <strain evidence="3 4">CCMR0082</strain>
    </source>
</reference>
<dbReference type="InterPro" id="IPR000726">
    <property type="entry name" value="Glyco_hydro_19_cat"/>
</dbReference>
<dbReference type="Gene3D" id="1.10.530.10">
    <property type="match status" value="1"/>
</dbReference>
<dbReference type="Pfam" id="PF00182">
    <property type="entry name" value="Glyco_hydro_19"/>
    <property type="match status" value="1"/>
</dbReference>
<dbReference type="SUPFAM" id="SSF53955">
    <property type="entry name" value="Lysozyme-like"/>
    <property type="match status" value="1"/>
</dbReference>
<organism evidence="3 4">
    <name type="scientific">Adonisia turfae CCMR0082</name>
    <dbReference type="NCBI Taxonomy" id="2304604"/>
    <lineage>
        <taxon>Bacteria</taxon>
        <taxon>Bacillati</taxon>
        <taxon>Cyanobacteriota</taxon>
        <taxon>Adonisia</taxon>
        <taxon>Adonisia turfae</taxon>
    </lineage>
</organism>
<dbReference type="AlphaFoldDB" id="A0A6M0SCX0"/>
<accession>A0A6M0SCX0</accession>
<feature type="signal peptide" evidence="1">
    <location>
        <begin position="1"/>
        <end position="28"/>
    </location>
</feature>
<dbReference type="PANTHER" id="PTHR21666:SF270">
    <property type="entry name" value="MUREIN HYDROLASE ACTIVATOR ENVC"/>
    <property type="match status" value="1"/>
</dbReference>
<dbReference type="GO" id="GO:0016998">
    <property type="term" value="P:cell wall macromolecule catabolic process"/>
    <property type="evidence" value="ECO:0007669"/>
    <property type="project" value="InterPro"/>
</dbReference>